<evidence type="ECO:0008006" key="3">
    <source>
        <dbReference type="Google" id="ProtNLM"/>
    </source>
</evidence>
<evidence type="ECO:0000313" key="1">
    <source>
        <dbReference type="EMBL" id="OWP74886.1"/>
    </source>
</evidence>
<dbReference type="PROSITE" id="PS51257">
    <property type="entry name" value="PROKAR_LIPOPROTEIN"/>
    <property type="match status" value="1"/>
</dbReference>
<name>A0A246G831_9FLAO</name>
<gene>
    <name evidence="1" type="ORF">BWK62_13230</name>
</gene>
<comment type="caution">
    <text evidence="1">The sequence shown here is derived from an EMBL/GenBank/DDBJ whole genome shotgun (WGS) entry which is preliminary data.</text>
</comment>
<evidence type="ECO:0000313" key="2">
    <source>
        <dbReference type="Proteomes" id="UP000198034"/>
    </source>
</evidence>
<dbReference type="EMBL" id="MTCY01000054">
    <property type="protein sequence ID" value="OWP74886.1"/>
    <property type="molecule type" value="Genomic_DNA"/>
</dbReference>
<protein>
    <recommendedName>
        <fullName evidence="3">Lipoprotein</fullName>
    </recommendedName>
</protein>
<proteinExistence type="predicted"/>
<sequence length="331" mass="38818">MKKLIVLFFIGIVLSCEKKEQTAVSFYYWKTRFHLSEPEKQVLTNNEVQQLYLRYFDVALVNGVPMPIAPIHFSQKKVTQKIIPVVFIKNEVFLDKHLQVADLAYKILKLVHQINKVNALKVAEIQIDCDWSLASKEAYMQFLALLKKQAKEKISVTIRLHQIKYFKETKVPPVDSGVLMFYNMGQLSAKGTNSIYDAEIAKKYLYHLKDYPLRLSVALPIFSWWVHTRGNRIINLISKMEIADFENNPNFEVHENTIRVKRNSLYKGFYFQENDGLRLEAISKADLEEMKDLLQDRLPQQSKSIIFYDLDQTNFKYISDESFFKTFVSDF</sequence>
<reference evidence="1 2" key="1">
    <citation type="journal article" date="2017" name="Infect. Genet. Evol.">
        <title>Comparative genome analysis of fish pathogen Flavobacterium columnare reveals extensive sequence diversity within the species.</title>
        <authorList>
            <person name="Kayansamruaj P."/>
            <person name="Dong H.T."/>
            <person name="Hirono I."/>
            <person name="Kondo H."/>
            <person name="Senapin S."/>
            <person name="Rodkhum C."/>
        </authorList>
    </citation>
    <scope>NUCLEOTIDE SEQUENCE [LARGE SCALE GENOMIC DNA]</scope>
    <source>
        <strain evidence="1 2">1214</strain>
    </source>
</reference>
<dbReference type="AlphaFoldDB" id="A0A246G831"/>
<organism evidence="1 2">
    <name type="scientific">Flavobacterium columnare</name>
    <dbReference type="NCBI Taxonomy" id="996"/>
    <lineage>
        <taxon>Bacteria</taxon>
        <taxon>Pseudomonadati</taxon>
        <taxon>Bacteroidota</taxon>
        <taxon>Flavobacteriia</taxon>
        <taxon>Flavobacteriales</taxon>
        <taxon>Flavobacteriaceae</taxon>
        <taxon>Flavobacterium</taxon>
    </lineage>
</organism>
<dbReference type="Proteomes" id="UP000198034">
    <property type="component" value="Unassembled WGS sequence"/>
</dbReference>
<accession>A0A246G831</accession>